<proteinExistence type="predicted"/>
<evidence type="ECO:0008006" key="3">
    <source>
        <dbReference type="Google" id="ProtNLM"/>
    </source>
</evidence>
<dbReference type="AlphaFoldDB" id="A0A917PU79"/>
<keyword evidence="2" id="KW-1185">Reference proteome</keyword>
<comment type="caution">
    <text evidence="1">The sequence shown here is derived from an EMBL/GenBank/DDBJ whole genome shotgun (WGS) entry which is preliminary data.</text>
</comment>
<protein>
    <recommendedName>
        <fullName evidence="3">DUF1652 domain-containing protein</fullName>
    </recommendedName>
</protein>
<dbReference type="InterPro" id="IPR012448">
    <property type="entry name" value="DUF1652"/>
</dbReference>
<dbReference type="Pfam" id="PF07865">
    <property type="entry name" value="DUF1652"/>
    <property type="match status" value="1"/>
</dbReference>
<dbReference type="RefSeq" id="WP_188982797.1">
    <property type="nucleotide sequence ID" value="NZ_BMPO01000003.1"/>
</dbReference>
<evidence type="ECO:0000313" key="2">
    <source>
        <dbReference type="Proteomes" id="UP000635983"/>
    </source>
</evidence>
<name>A0A917PU79_9PSED</name>
<gene>
    <name evidence="1" type="ORF">GCM10009304_17390</name>
</gene>
<dbReference type="Proteomes" id="UP000635983">
    <property type="component" value="Unassembled WGS sequence"/>
</dbReference>
<organism evidence="1 2">
    <name type="scientific">Pseudomonas matsuisoli</name>
    <dbReference type="NCBI Taxonomy" id="1515666"/>
    <lineage>
        <taxon>Bacteria</taxon>
        <taxon>Pseudomonadati</taxon>
        <taxon>Pseudomonadota</taxon>
        <taxon>Gammaproteobacteria</taxon>
        <taxon>Pseudomonadales</taxon>
        <taxon>Pseudomonadaceae</taxon>
        <taxon>Pseudomonas</taxon>
    </lineage>
</organism>
<accession>A0A917PU79</accession>
<dbReference type="EMBL" id="BMPO01000003">
    <property type="protein sequence ID" value="GGJ92127.1"/>
    <property type="molecule type" value="Genomic_DNA"/>
</dbReference>
<sequence length="88" mass="9656">MSALIDKVSIVETAFAPLQCSCQPDGTYYQIRISQPHSQGEVLLYDARHPMQQLDSLRTTAQLVLEIRQRLAADSGIGAGWERAGLLG</sequence>
<reference evidence="1" key="2">
    <citation type="submission" date="2020-09" db="EMBL/GenBank/DDBJ databases">
        <authorList>
            <person name="Sun Q."/>
            <person name="Ohkuma M."/>
        </authorList>
    </citation>
    <scope>NUCLEOTIDE SEQUENCE</scope>
    <source>
        <strain evidence="1">JCM 30078</strain>
    </source>
</reference>
<reference evidence="1" key="1">
    <citation type="journal article" date="2014" name="Int. J. Syst. Evol. Microbiol.">
        <title>Complete genome sequence of Corynebacterium casei LMG S-19264T (=DSM 44701T), isolated from a smear-ripened cheese.</title>
        <authorList>
            <consortium name="US DOE Joint Genome Institute (JGI-PGF)"/>
            <person name="Walter F."/>
            <person name="Albersmeier A."/>
            <person name="Kalinowski J."/>
            <person name="Ruckert C."/>
        </authorList>
    </citation>
    <scope>NUCLEOTIDE SEQUENCE</scope>
    <source>
        <strain evidence="1">JCM 30078</strain>
    </source>
</reference>
<evidence type="ECO:0000313" key="1">
    <source>
        <dbReference type="EMBL" id="GGJ92127.1"/>
    </source>
</evidence>